<accession>A0A3N4P8T1</accession>
<feature type="signal peptide" evidence="2">
    <location>
        <begin position="1"/>
        <end position="23"/>
    </location>
</feature>
<dbReference type="InterPro" id="IPR020363">
    <property type="entry name" value="Uncharacterised_YbgS"/>
</dbReference>
<keyword evidence="2" id="KW-0732">Signal</keyword>
<evidence type="ECO:0000313" key="4">
    <source>
        <dbReference type="Proteomes" id="UP000281332"/>
    </source>
</evidence>
<dbReference type="Pfam" id="PF13985">
    <property type="entry name" value="YbgS"/>
    <property type="match status" value="1"/>
</dbReference>
<keyword evidence="4" id="KW-1185">Reference proteome</keyword>
<feature type="compositionally biased region" description="Low complexity" evidence="1">
    <location>
        <begin position="31"/>
        <end position="45"/>
    </location>
</feature>
<sequence length="118" mass="11872">MMNKFAIIFLTAAMTLGSGAAMADNNGTANQAAEAGAAAGGAKQNLPPNKVDNSKINNTDTNTNPAASGSSTGSGNMSANEMDQNSQCKDGKCPDINSKVQTKEGGGTVDRKTDGTSQ</sequence>
<dbReference type="AlphaFoldDB" id="A0A3N4P8T1"/>
<evidence type="ECO:0000313" key="3">
    <source>
        <dbReference type="EMBL" id="RPE03768.1"/>
    </source>
</evidence>
<protein>
    <submittedName>
        <fullName evidence="3">Homeobox protein YbgS</fullName>
    </submittedName>
</protein>
<comment type="caution">
    <text evidence="3">The sequence shown here is derived from an EMBL/GenBank/DDBJ whole genome shotgun (WGS) entry which is preliminary data.</text>
</comment>
<dbReference type="RefSeq" id="WP_123799231.1">
    <property type="nucleotide sequence ID" value="NZ_RMVG01000002.1"/>
</dbReference>
<proteinExistence type="predicted"/>
<feature type="region of interest" description="Disordered" evidence="1">
    <location>
        <begin position="31"/>
        <end position="118"/>
    </location>
</feature>
<feature type="compositionally biased region" description="Basic and acidic residues" evidence="1">
    <location>
        <begin position="109"/>
        <end position="118"/>
    </location>
</feature>
<dbReference type="EMBL" id="RMVG01000002">
    <property type="protein sequence ID" value="RPE03768.1"/>
    <property type="molecule type" value="Genomic_DNA"/>
</dbReference>
<evidence type="ECO:0000256" key="2">
    <source>
        <dbReference type="SAM" id="SignalP"/>
    </source>
</evidence>
<feature type="compositionally biased region" description="Polar residues" evidence="1">
    <location>
        <begin position="54"/>
        <end position="88"/>
    </location>
</feature>
<keyword evidence="3" id="KW-0371">Homeobox</keyword>
<keyword evidence="3" id="KW-0238">DNA-binding</keyword>
<dbReference type="GO" id="GO:0003677">
    <property type="term" value="F:DNA binding"/>
    <property type="evidence" value="ECO:0007669"/>
    <property type="project" value="UniProtKB-KW"/>
</dbReference>
<dbReference type="Proteomes" id="UP000281332">
    <property type="component" value="Unassembled WGS sequence"/>
</dbReference>
<feature type="chain" id="PRO_5018111425" evidence="2">
    <location>
        <begin position="24"/>
        <end position="118"/>
    </location>
</feature>
<gene>
    <name evidence="3" type="ORF">BBB56_04645</name>
</gene>
<organism evidence="3 4">
    <name type="scientific">Candidatus Pantoea deserta</name>
    <dbReference type="NCBI Taxonomy" id="1869313"/>
    <lineage>
        <taxon>Bacteria</taxon>
        <taxon>Pseudomonadati</taxon>
        <taxon>Pseudomonadota</taxon>
        <taxon>Gammaproteobacteria</taxon>
        <taxon>Enterobacterales</taxon>
        <taxon>Erwiniaceae</taxon>
        <taxon>Pantoea</taxon>
    </lineage>
</organism>
<name>A0A3N4P8T1_9GAMM</name>
<reference evidence="3 4" key="1">
    <citation type="submission" date="2018-11" db="EMBL/GenBank/DDBJ databases">
        <title>Whole genome sequencing of Pantoea sp. RIT388.</title>
        <authorList>
            <person name="Gan H.M."/>
            <person name="Hudson A.O."/>
        </authorList>
    </citation>
    <scope>NUCLEOTIDE SEQUENCE [LARGE SCALE GENOMIC DNA]</scope>
    <source>
        <strain evidence="3 4">RIT388</strain>
    </source>
</reference>
<dbReference type="OrthoDB" id="6548960at2"/>
<evidence type="ECO:0000256" key="1">
    <source>
        <dbReference type="SAM" id="MobiDB-lite"/>
    </source>
</evidence>